<organism evidence="1 2">
    <name type="scientific">Gossypium arboreum</name>
    <name type="common">Tree cotton</name>
    <name type="synonym">Gossypium nanking</name>
    <dbReference type="NCBI Taxonomy" id="29729"/>
    <lineage>
        <taxon>Eukaryota</taxon>
        <taxon>Viridiplantae</taxon>
        <taxon>Streptophyta</taxon>
        <taxon>Embryophyta</taxon>
        <taxon>Tracheophyta</taxon>
        <taxon>Spermatophyta</taxon>
        <taxon>Magnoliopsida</taxon>
        <taxon>eudicotyledons</taxon>
        <taxon>Gunneridae</taxon>
        <taxon>Pentapetalae</taxon>
        <taxon>rosids</taxon>
        <taxon>malvids</taxon>
        <taxon>Malvales</taxon>
        <taxon>Malvaceae</taxon>
        <taxon>Malvoideae</taxon>
        <taxon>Gossypium</taxon>
    </lineage>
</organism>
<sequence>MMQEISVARPLKKEDMSDAYNSDHKNHGIIDDHDKIYGEIQSKLVTEGHVDELNIVETVSDPIDNAAELIVNVEVKNKLTTNIEPKLILNESVEEPIHFLAITKKVPTDKVKEFDSFSFDNESKARVTKASCNRKRRKLESIIP</sequence>
<gene>
    <name evidence="1" type="ORF">PVK06_028108</name>
</gene>
<accession>A0ABR0P226</accession>
<protein>
    <submittedName>
        <fullName evidence="1">Uncharacterized protein</fullName>
    </submittedName>
</protein>
<keyword evidence="2" id="KW-1185">Reference proteome</keyword>
<evidence type="ECO:0000313" key="2">
    <source>
        <dbReference type="Proteomes" id="UP001358586"/>
    </source>
</evidence>
<dbReference type="EMBL" id="JARKNE010000008">
    <property type="protein sequence ID" value="KAK5812671.1"/>
    <property type="molecule type" value="Genomic_DNA"/>
</dbReference>
<evidence type="ECO:0000313" key="1">
    <source>
        <dbReference type="EMBL" id="KAK5812671.1"/>
    </source>
</evidence>
<name>A0ABR0P226_GOSAR</name>
<reference evidence="1 2" key="1">
    <citation type="submission" date="2023-03" db="EMBL/GenBank/DDBJ databases">
        <title>WGS of Gossypium arboreum.</title>
        <authorList>
            <person name="Yu D."/>
        </authorList>
    </citation>
    <scope>NUCLEOTIDE SEQUENCE [LARGE SCALE GENOMIC DNA]</scope>
    <source>
        <tissue evidence="1">Leaf</tissue>
    </source>
</reference>
<dbReference type="Proteomes" id="UP001358586">
    <property type="component" value="Chromosome 8"/>
</dbReference>
<proteinExistence type="predicted"/>
<comment type="caution">
    <text evidence="1">The sequence shown here is derived from an EMBL/GenBank/DDBJ whole genome shotgun (WGS) entry which is preliminary data.</text>
</comment>